<sequence>MDAVWKNRAIATDVSLKVRSEPRCGGPPIVPSECLGGVHIHNKANVMSSSDLGNARLRVVDLETTGTDPDSDGIVEIGSVDYVVEDGRLRIDQTFEQLANPGCPIPPEASAIHHLTDADVVDARPQNEVVQAFQEQPSAIHVAHNAAFDATFLSDNPDDYLCTLVVSQKLLSEHSKHGNQYLRYALGLDVGEAAGRLPHRALADCYVTAALLAYLLTDETVDERARSLIAELDRCEPREVALSPEAWIDISNQPVIDTVYRFGKHRNTPWSEVPKSYLQWMLGQGEDAWDQRVMNGVRSEIHRRRVTAGLEWSNSPPTLLGTDTAARRHGAGHPWS</sequence>
<evidence type="ECO:0000256" key="1">
    <source>
        <dbReference type="ARBA" id="ARBA00022722"/>
    </source>
</evidence>
<evidence type="ECO:0000313" key="6">
    <source>
        <dbReference type="Proteomes" id="UP000315400"/>
    </source>
</evidence>
<dbReference type="SMART" id="SM00479">
    <property type="entry name" value="EXOIII"/>
    <property type="match status" value="1"/>
</dbReference>
<gene>
    <name evidence="5" type="ORF">FKY71_12235</name>
</gene>
<keyword evidence="2" id="KW-0269">Exonuclease</keyword>
<dbReference type="InterPro" id="IPR013520">
    <property type="entry name" value="Ribonucl_H"/>
</dbReference>
<reference evidence="5 6" key="1">
    <citation type="submission" date="2019-06" db="EMBL/GenBank/DDBJ databases">
        <title>Metagenome assembled Genome of Spiribacter salinus SL48-SHIP from the microbial mat of Salt Lake 48 (Novosibirsk region, Russia).</title>
        <authorList>
            <person name="Shipova A."/>
            <person name="Rozanov A.S."/>
            <person name="Bryanskaya A.V."/>
            <person name="Peltek S.E."/>
        </authorList>
    </citation>
    <scope>NUCLEOTIDE SEQUENCE [LARGE SCALE GENOMIC DNA]</scope>
    <source>
        <strain evidence="5">SL48-SHIP-2</strain>
    </source>
</reference>
<keyword evidence="1" id="KW-0540">Nuclease</keyword>
<name>A0A540VRE1_9GAMM</name>
<dbReference type="SUPFAM" id="SSF53098">
    <property type="entry name" value="Ribonuclease H-like"/>
    <property type="match status" value="1"/>
</dbReference>
<evidence type="ECO:0000256" key="2">
    <source>
        <dbReference type="ARBA" id="ARBA00022839"/>
    </source>
</evidence>
<feature type="compositionally biased region" description="Basic residues" evidence="3">
    <location>
        <begin position="327"/>
        <end position="336"/>
    </location>
</feature>
<feature type="domain" description="Exonuclease" evidence="4">
    <location>
        <begin position="56"/>
        <end position="221"/>
    </location>
</feature>
<dbReference type="InterPro" id="IPR036397">
    <property type="entry name" value="RNaseH_sf"/>
</dbReference>
<dbReference type="InterPro" id="IPR012337">
    <property type="entry name" value="RNaseH-like_sf"/>
</dbReference>
<dbReference type="PANTHER" id="PTHR30231">
    <property type="entry name" value="DNA POLYMERASE III SUBUNIT EPSILON"/>
    <property type="match status" value="1"/>
</dbReference>
<accession>A0A540VRE1</accession>
<feature type="region of interest" description="Disordered" evidence="3">
    <location>
        <begin position="315"/>
        <end position="336"/>
    </location>
</feature>
<proteinExistence type="predicted"/>
<dbReference type="GO" id="GO:0005829">
    <property type="term" value="C:cytosol"/>
    <property type="evidence" value="ECO:0007669"/>
    <property type="project" value="TreeGrafter"/>
</dbReference>
<keyword evidence="2" id="KW-0378">Hydrolase</keyword>
<dbReference type="Pfam" id="PF00929">
    <property type="entry name" value="RNase_T"/>
    <property type="match status" value="1"/>
</dbReference>
<dbReference type="CDD" id="cd06127">
    <property type="entry name" value="DEDDh"/>
    <property type="match status" value="1"/>
</dbReference>
<dbReference type="Proteomes" id="UP000315400">
    <property type="component" value="Unassembled WGS sequence"/>
</dbReference>
<dbReference type="Gene3D" id="3.30.420.10">
    <property type="entry name" value="Ribonuclease H-like superfamily/Ribonuclease H"/>
    <property type="match status" value="1"/>
</dbReference>
<protein>
    <recommendedName>
        <fullName evidence="4">Exonuclease domain-containing protein</fullName>
    </recommendedName>
</protein>
<dbReference type="PANTHER" id="PTHR30231:SF37">
    <property type="entry name" value="EXODEOXYRIBONUCLEASE 10"/>
    <property type="match status" value="1"/>
</dbReference>
<evidence type="ECO:0000256" key="3">
    <source>
        <dbReference type="SAM" id="MobiDB-lite"/>
    </source>
</evidence>
<comment type="caution">
    <text evidence="5">The sequence shown here is derived from an EMBL/GenBank/DDBJ whole genome shotgun (WGS) entry which is preliminary data.</text>
</comment>
<dbReference type="GO" id="GO:0003676">
    <property type="term" value="F:nucleic acid binding"/>
    <property type="evidence" value="ECO:0007669"/>
    <property type="project" value="InterPro"/>
</dbReference>
<dbReference type="GO" id="GO:0008408">
    <property type="term" value="F:3'-5' exonuclease activity"/>
    <property type="evidence" value="ECO:0007669"/>
    <property type="project" value="TreeGrafter"/>
</dbReference>
<dbReference type="GO" id="GO:0045004">
    <property type="term" value="P:DNA replication proofreading"/>
    <property type="evidence" value="ECO:0007669"/>
    <property type="project" value="TreeGrafter"/>
</dbReference>
<organism evidence="5 6">
    <name type="scientific">Spiribacter salinus</name>
    <dbReference type="NCBI Taxonomy" id="1335746"/>
    <lineage>
        <taxon>Bacteria</taxon>
        <taxon>Pseudomonadati</taxon>
        <taxon>Pseudomonadota</taxon>
        <taxon>Gammaproteobacteria</taxon>
        <taxon>Chromatiales</taxon>
        <taxon>Ectothiorhodospiraceae</taxon>
        <taxon>Spiribacter</taxon>
    </lineage>
</organism>
<dbReference type="EMBL" id="VIFK01000143">
    <property type="protein sequence ID" value="TQE98733.1"/>
    <property type="molecule type" value="Genomic_DNA"/>
</dbReference>
<evidence type="ECO:0000313" key="5">
    <source>
        <dbReference type="EMBL" id="TQE98733.1"/>
    </source>
</evidence>
<dbReference type="AlphaFoldDB" id="A0A540VRE1"/>
<evidence type="ECO:0000259" key="4">
    <source>
        <dbReference type="SMART" id="SM00479"/>
    </source>
</evidence>